<evidence type="ECO:0000313" key="2">
    <source>
        <dbReference type="Proteomes" id="UP000315010"/>
    </source>
</evidence>
<evidence type="ECO:0000313" key="1">
    <source>
        <dbReference type="EMBL" id="TWT83885.1"/>
    </source>
</evidence>
<dbReference type="EMBL" id="SJPJ01000001">
    <property type="protein sequence ID" value="TWT83885.1"/>
    <property type="molecule type" value="Genomic_DNA"/>
</dbReference>
<protein>
    <submittedName>
        <fullName evidence="1">Uncharacterized protein</fullName>
    </submittedName>
</protein>
<organism evidence="1 2">
    <name type="scientific">Novipirellula herctigrandis</name>
    <dbReference type="NCBI Taxonomy" id="2527986"/>
    <lineage>
        <taxon>Bacteria</taxon>
        <taxon>Pseudomonadati</taxon>
        <taxon>Planctomycetota</taxon>
        <taxon>Planctomycetia</taxon>
        <taxon>Pirellulales</taxon>
        <taxon>Pirellulaceae</taxon>
        <taxon>Novipirellula</taxon>
    </lineage>
</organism>
<name>A0A5C5Z9K0_9BACT</name>
<reference evidence="1 2" key="1">
    <citation type="submission" date="2019-02" db="EMBL/GenBank/DDBJ databases">
        <title>Deep-cultivation of Planctomycetes and their phenomic and genomic characterization uncovers novel biology.</title>
        <authorList>
            <person name="Wiegand S."/>
            <person name="Jogler M."/>
            <person name="Boedeker C."/>
            <person name="Pinto D."/>
            <person name="Vollmers J."/>
            <person name="Rivas-Marin E."/>
            <person name="Kohn T."/>
            <person name="Peeters S.H."/>
            <person name="Heuer A."/>
            <person name="Rast P."/>
            <person name="Oberbeckmann S."/>
            <person name="Bunk B."/>
            <person name="Jeske O."/>
            <person name="Meyerdierks A."/>
            <person name="Storesund J.E."/>
            <person name="Kallscheuer N."/>
            <person name="Luecker S."/>
            <person name="Lage O.M."/>
            <person name="Pohl T."/>
            <person name="Merkel B.J."/>
            <person name="Hornburger P."/>
            <person name="Mueller R.-W."/>
            <person name="Bruemmer F."/>
            <person name="Labrenz M."/>
            <person name="Spormann A.M."/>
            <person name="Op Den Camp H."/>
            <person name="Overmann J."/>
            <person name="Amann R."/>
            <person name="Jetten M.S.M."/>
            <person name="Mascher T."/>
            <person name="Medema M.H."/>
            <person name="Devos D.P."/>
            <person name="Kaster A.-K."/>
            <person name="Ovreas L."/>
            <person name="Rohde M."/>
            <person name="Galperin M.Y."/>
            <person name="Jogler C."/>
        </authorList>
    </citation>
    <scope>NUCLEOTIDE SEQUENCE [LARGE SCALE GENOMIC DNA]</scope>
    <source>
        <strain evidence="1 2">CA13</strain>
    </source>
</reference>
<dbReference type="Proteomes" id="UP000315010">
    <property type="component" value="Unassembled WGS sequence"/>
</dbReference>
<comment type="caution">
    <text evidence="1">The sequence shown here is derived from an EMBL/GenBank/DDBJ whole genome shotgun (WGS) entry which is preliminary data.</text>
</comment>
<dbReference type="AlphaFoldDB" id="A0A5C5Z9K0"/>
<gene>
    <name evidence="1" type="ORF">CA13_53580</name>
</gene>
<accession>A0A5C5Z9K0</accession>
<keyword evidence="2" id="KW-1185">Reference proteome</keyword>
<sequence length="47" mass="5435">MLLLRFVCFTREEELASGETAQILRDVTKVGSENSHLAKKNPKRFDR</sequence>
<proteinExistence type="predicted"/>